<dbReference type="Pfam" id="PF00067">
    <property type="entry name" value="p450"/>
    <property type="match status" value="1"/>
</dbReference>
<proteinExistence type="inferred from homology"/>
<dbReference type="OrthoDB" id="3934656at2759"/>
<evidence type="ECO:0000256" key="7">
    <source>
        <dbReference type="ARBA" id="ARBA00023033"/>
    </source>
</evidence>
<keyword evidence="9" id="KW-0472">Membrane</keyword>
<protein>
    <submittedName>
        <fullName evidence="10">Putative cytochrome p450 monooxygenase</fullName>
    </submittedName>
</protein>
<dbReference type="GO" id="GO:0005506">
    <property type="term" value="F:iron ion binding"/>
    <property type="evidence" value="ECO:0007669"/>
    <property type="project" value="InterPro"/>
</dbReference>
<dbReference type="InterPro" id="IPR002401">
    <property type="entry name" value="Cyt_P450_E_grp-I"/>
</dbReference>
<dbReference type="InterPro" id="IPR050121">
    <property type="entry name" value="Cytochrome_P450_monoxygenase"/>
</dbReference>
<keyword evidence="7 10" id="KW-0503">Monooxygenase</keyword>
<keyword evidence="9" id="KW-1133">Transmembrane helix</keyword>
<evidence type="ECO:0000256" key="8">
    <source>
        <dbReference type="PIRSR" id="PIRSR602401-1"/>
    </source>
</evidence>
<dbReference type="GO" id="GO:0016705">
    <property type="term" value="F:oxidoreductase activity, acting on paired donors, with incorporation or reduction of molecular oxygen"/>
    <property type="evidence" value="ECO:0007669"/>
    <property type="project" value="InterPro"/>
</dbReference>
<dbReference type="AlphaFoldDB" id="A0A0G2HCL4"/>
<reference evidence="10 11" key="1">
    <citation type="submission" date="2015-05" db="EMBL/GenBank/DDBJ databases">
        <title>Distinctive expansion of gene families associated with plant cell wall degradation and secondary metabolism in the genomes of grapevine trunk pathogens.</title>
        <authorList>
            <person name="Lawrence D.P."/>
            <person name="Travadon R."/>
            <person name="Rolshausen P.E."/>
            <person name="Baumgartner K."/>
        </authorList>
    </citation>
    <scope>NUCLEOTIDE SEQUENCE [LARGE SCALE GENOMIC DNA]</scope>
    <source>
        <strain evidence="10">DA912</strain>
    </source>
</reference>
<dbReference type="PANTHER" id="PTHR24305">
    <property type="entry name" value="CYTOCHROME P450"/>
    <property type="match status" value="1"/>
</dbReference>
<accession>A0A0G2HCL4</accession>
<name>A0A0G2HCL4_9PEZI</name>
<dbReference type="STRING" id="1214573.A0A0G2HCL4"/>
<evidence type="ECO:0000256" key="9">
    <source>
        <dbReference type="SAM" id="Phobius"/>
    </source>
</evidence>
<keyword evidence="11" id="KW-1185">Reference proteome</keyword>
<keyword evidence="4 8" id="KW-0479">Metal-binding</keyword>
<keyword evidence="5" id="KW-0560">Oxidoreductase</keyword>
<keyword evidence="6 8" id="KW-0408">Iron</keyword>
<dbReference type="Proteomes" id="UP000034680">
    <property type="component" value="Unassembled WGS sequence"/>
</dbReference>
<keyword evidence="3 8" id="KW-0349">Heme</keyword>
<comment type="caution">
    <text evidence="10">The sequence shown here is derived from an EMBL/GenBank/DDBJ whole genome shotgun (WGS) entry which is preliminary data.</text>
</comment>
<evidence type="ECO:0000256" key="1">
    <source>
        <dbReference type="ARBA" id="ARBA00001971"/>
    </source>
</evidence>
<evidence type="ECO:0000256" key="6">
    <source>
        <dbReference type="ARBA" id="ARBA00023004"/>
    </source>
</evidence>
<feature type="binding site" description="axial binding residue" evidence="8">
    <location>
        <position position="435"/>
    </location>
    <ligand>
        <name>heme</name>
        <dbReference type="ChEBI" id="CHEBI:30413"/>
    </ligand>
    <ligandPart>
        <name>Fe</name>
        <dbReference type="ChEBI" id="CHEBI:18248"/>
    </ligandPart>
</feature>
<dbReference type="InterPro" id="IPR001128">
    <property type="entry name" value="Cyt_P450"/>
</dbReference>
<keyword evidence="9" id="KW-0812">Transmembrane</keyword>
<dbReference type="SUPFAM" id="SSF48264">
    <property type="entry name" value="Cytochrome P450"/>
    <property type="match status" value="1"/>
</dbReference>
<evidence type="ECO:0000313" key="10">
    <source>
        <dbReference type="EMBL" id="KKY32903.1"/>
    </source>
</evidence>
<feature type="transmembrane region" description="Helical" evidence="9">
    <location>
        <begin position="18"/>
        <end position="39"/>
    </location>
</feature>
<evidence type="ECO:0000256" key="3">
    <source>
        <dbReference type="ARBA" id="ARBA00022617"/>
    </source>
</evidence>
<dbReference type="PRINTS" id="PR00463">
    <property type="entry name" value="EP450I"/>
</dbReference>
<dbReference type="InterPro" id="IPR036396">
    <property type="entry name" value="Cyt_P450_sf"/>
</dbReference>
<comment type="cofactor">
    <cofactor evidence="1 8">
        <name>heme</name>
        <dbReference type="ChEBI" id="CHEBI:30413"/>
    </cofactor>
</comment>
<dbReference type="PRINTS" id="PR00385">
    <property type="entry name" value="P450"/>
</dbReference>
<evidence type="ECO:0000256" key="5">
    <source>
        <dbReference type="ARBA" id="ARBA00023002"/>
    </source>
</evidence>
<reference evidence="10 11" key="2">
    <citation type="submission" date="2015-05" db="EMBL/GenBank/DDBJ databases">
        <authorList>
            <person name="Morales-Cruz A."/>
            <person name="Amrine K.C."/>
            <person name="Cantu D."/>
        </authorList>
    </citation>
    <scope>NUCLEOTIDE SEQUENCE [LARGE SCALE GENOMIC DNA]</scope>
    <source>
        <strain evidence="10">DA912</strain>
    </source>
</reference>
<gene>
    <name evidence="10" type="ORF">UCDDA912_g07131</name>
</gene>
<dbReference type="GO" id="GO:0020037">
    <property type="term" value="F:heme binding"/>
    <property type="evidence" value="ECO:0007669"/>
    <property type="project" value="InterPro"/>
</dbReference>
<sequence length="490" mass="55410">MGSKLAAWVYSILPERGALMAVALASFFIYHATTTVLAWRRLRHFPGPPLASISNFWSFFTVAGGQCHVKIAREQKKYGKAMRIGPNAIMVYDPETLWHINSARSLYSRSGWYESQRFHPEGESVFSEVSTVLHDKRKAKLVSGFAGKGSVNLEADVDSQIAALVKYIRTKALYGQADRLAFSKVLRWFQLDLITLIGLVPLIHSISVVPFMRKITISKLFVYLAWPKVTDKEGLGRSISQMRSIVKHQFENITENKAGHQHGNILSEWIKHGHNIKQCELDLAILMPAGTETSITTVRGTLLHILSSPAVYHKLKQEISEGIKAGRISQPITQDQAKEMPYLQAVIREGMRIVPPVINGFAKKVPPSGDTICGKFVPGGTEVHMNFIAMLMNTEVFGADAEVFRPERFLECDEKQRNYMLKTIDLSFGYGRWLCLGKPLAILELNKIYVELLRVFDFQITQAEKPWKRRGYSTSIIDDFELRVRENPLD</sequence>
<dbReference type="PANTHER" id="PTHR24305:SF77">
    <property type="entry name" value="CYTOCHROME P450 MONOOXYGENASE"/>
    <property type="match status" value="1"/>
</dbReference>
<evidence type="ECO:0000313" key="11">
    <source>
        <dbReference type="Proteomes" id="UP000034680"/>
    </source>
</evidence>
<dbReference type="Gene3D" id="1.10.630.10">
    <property type="entry name" value="Cytochrome P450"/>
    <property type="match status" value="1"/>
</dbReference>
<evidence type="ECO:0000256" key="4">
    <source>
        <dbReference type="ARBA" id="ARBA00022723"/>
    </source>
</evidence>
<organism evidence="10 11">
    <name type="scientific">Diaporthe ampelina</name>
    <dbReference type="NCBI Taxonomy" id="1214573"/>
    <lineage>
        <taxon>Eukaryota</taxon>
        <taxon>Fungi</taxon>
        <taxon>Dikarya</taxon>
        <taxon>Ascomycota</taxon>
        <taxon>Pezizomycotina</taxon>
        <taxon>Sordariomycetes</taxon>
        <taxon>Sordariomycetidae</taxon>
        <taxon>Diaporthales</taxon>
        <taxon>Diaporthaceae</taxon>
        <taxon>Diaporthe</taxon>
    </lineage>
</organism>
<comment type="similarity">
    <text evidence="2">Belongs to the cytochrome P450 family.</text>
</comment>
<evidence type="ECO:0000256" key="2">
    <source>
        <dbReference type="ARBA" id="ARBA00010617"/>
    </source>
</evidence>
<dbReference type="GO" id="GO:0004497">
    <property type="term" value="F:monooxygenase activity"/>
    <property type="evidence" value="ECO:0007669"/>
    <property type="project" value="UniProtKB-KW"/>
</dbReference>
<dbReference type="EMBL" id="LCUC01000271">
    <property type="protein sequence ID" value="KKY32903.1"/>
    <property type="molecule type" value="Genomic_DNA"/>
</dbReference>